<dbReference type="NCBIfam" id="NF033788">
    <property type="entry name" value="HTH_metalloreg"/>
    <property type="match status" value="1"/>
</dbReference>
<dbReference type="Pfam" id="PF01022">
    <property type="entry name" value="HTH_5"/>
    <property type="match status" value="1"/>
</dbReference>
<keyword evidence="2" id="KW-0238">DNA-binding</keyword>
<dbReference type="PROSITE" id="PS50987">
    <property type="entry name" value="HTH_ARSR_2"/>
    <property type="match status" value="1"/>
</dbReference>
<dbReference type="InterPro" id="IPR036390">
    <property type="entry name" value="WH_DNA-bd_sf"/>
</dbReference>
<comment type="caution">
    <text evidence="5">The sequence shown here is derived from an EMBL/GenBank/DDBJ whole genome shotgun (WGS) entry which is preliminary data.</text>
</comment>
<gene>
    <name evidence="5" type="primary">aseR</name>
    <name evidence="5" type="ORF">ENSA5_16170</name>
</gene>
<dbReference type="SUPFAM" id="SSF46785">
    <property type="entry name" value="Winged helix' DNA-binding domain"/>
    <property type="match status" value="1"/>
</dbReference>
<dbReference type="PANTHER" id="PTHR33154:SF18">
    <property type="entry name" value="ARSENICAL RESISTANCE OPERON REPRESSOR"/>
    <property type="match status" value="1"/>
</dbReference>
<evidence type="ECO:0000313" key="5">
    <source>
        <dbReference type="EMBL" id="PRQ03411.1"/>
    </source>
</evidence>
<dbReference type="SMART" id="SM00418">
    <property type="entry name" value="HTH_ARSR"/>
    <property type="match status" value="1"/>
</dbReference>
<evidence type="ECO:0000256" key="3">
    <source>
        <dbReference type="ARBA" id="ARBA00023163"/>
    </source>
</evidence>
<evidence type="ECO:0000256" key="1">
    <source>
        <dbReference type="ARBA" id="ARBA00023015"/>
    </source>
</evidence>
<protein>
    <submittedName>
        <fullName evidence="5">HTH-type transcriptional repressor AseR</fullName>
    </submittedName>
</protein>
<dbReference type="EMBL" id="PVNK01000086">
    <property type="protein sequence ID" value="PRQ03411.1"/>
    <property type="molecule type" value="Genomic_DNA"/>
</dbReference>
<accession>A0A2S9YEH1</accession>
<dbReference type="PANTHER" id="PTHR33154">
    <property type="entry name" value="TRANSCRIPTIONAL REGULATOR, ARSR FAMILY"/>
    <property type="match status" value="1"/>
</dbReference>
<evidence type="ECO:0000313" key="6">
    <source>
        <dbReference type="Proteomes" id="UP000237968"/>
    </source>
</evidence>
<dbReference type="InterPro" id="IPR011991">
    <property type="entry name" value="ArsR-like_HTH"/>
</dbReference>
<proteinExistence type="predicted"/>
<dbReference type="OrthoDB" id="9800238at2"/>
<reference evidence="5 6" key="1">
    <citation type="submission" date="2018-03" db="EMBL/GenBank/DDBJ databases">
        <title>Draft Genome Sequences of the Obligatory Marine Myxobacteria Enhygromyxa salina SWB005.</title>
        <authorList>
            <person name="Poehlein A."/>
            <person name="Moghaddam J.A."/>
            <person name="Harms H."/>
            <person name="Alanjari M."/>
            <person name="Koenig G.M."/>
            <person name="Daniel R."/>
            <person name="Schaeberle T.F."/>
        </authorList>
    </citation>
    <scope>NUCLEOTIDE SEQUENCE [LARGE SCALE GENOMIC DNA]</scope>
    <source>
        <strain evidence="5 6">SWB005</strain>
    </source>
</reference>
<dbReference type="InterPro" id="IPR001845">
    <property type="entry name" value="HTH_ArsR_DNA-bd_dom"/>
</dbReference>
<dbReference type="RefSeq" id="WP_106391080.1">
    <property type="nucleotide sequence ID" value="NZ_PVNK01000086.1"/>
</dbReference>
<dbReference type="GO" id="GO:0003677">
    <property type="term" value="F:DNA binding"/>
    <property type="evidence" value="ECO:0007669"/>
    <property type="project" value="UniProtKB-KW"/>
</dbReference>
<dbReference type="Gene3D" id="1.10.10.10">
    <property type="entry name" value="Winged helix-like DNA-binding domain superfamily/Winged helix DNA-binding domain"/>
    <property type="match status" value="1"/>
</dbReference>
<dbReference type="Proteomes" id="UP000237968">
    <property type="component" value="Unassembled WGS sequence"/>
</dbReference>
<dbReference type="PRINTS" id="PR00778">
    <property type="entry name" value="HTHARSR"/>
</dbReference>
<dbReference type="AlphaFoldDB" id="A0A2S9YEH1"/>
<evidence type="ECO:0000259" key="4">
    <source>
        <dbReference type="PROSITE" id="PS50987"/>
    </source>
</evidence>
<sequence>MPRSSAAANKRPAPSLGECAASLKALADPTRLEIVSLVAAAKEPLCACEIEAHFDLSQSTISHHLGLLRKAGVLNAERRGTWAFYSITKDAASPLATVMSLLDS</sequence>
<keyword evidence="1" id="KW-0805">Transcription regulation</keyword>
<keyword evidence="3" id="KW-0804">Transcription</keyword>
<evidence type="ECO:0000256" key="2">
    <source>
        <dbReference type="ARBA" id="ARBA00023125"/>
    </source>
</evidence>
<feature type="domain" description="HTH arsR-type" evidence="4">
    <location>
        <begin position="11"/>
        <end position="104"/>
    </location>
</feature>
<dbReference type="CDD" id="cd00090">
    <property type="entry name" value="HTH_ARSR"/>
    <property type="match status" value="1"/>
</dbReference>
<organism evidence="5 6">
    <name type="scientific">Enhygromyxa salina</name>
    <dbReference type="NCBI Taxonomy" id="215803"/>
    <lineage>
        <taxon>Bacteria</taxon>
        <taxon>Pseudomonadati</taxon>
        <taxon>Myxococcota</taxon>
        <taxon>Polyangia</taxon>
        <taxon>Nannocystales</taxon>
        <taxon>Nannocystaceae</taxon>
        <taxon>Enhygromyxa</taxon>
    </lineage>
</organism>
<dbReference type="GO" id="GO:0003700">
    <property type="term" value="F:DNA-binding transcription factor activity"/>
    <property type="evidence" value="ECO:0007669"/>
    <property type="project" value="InterPro"/>
</dbReference>
<dbReference type="InterPro" id="IPR051081">
    <property type="entry name" value="HTH_MetalResp_TranReg"/>
</dbReference>
<name>A0A2S9YEH1_9BACT</name>
<dbReference type="InterPro" id="IPR036388">
    <property type="entry name" value="WH-like_DNA-bd_sf"/>
</dbReference>
<keyword evidence="6" id="KW-1185">Reference proteome</keyword>